<dbReference type="InterPro" id="IPR036188">
    <property type="entry name" value="FAD/NAD-bd_sf"/>
</dbReference>
<evidence type="ECO:0000313" key="4">
    <source>
        <dbReference type="Proteomes" id="UP000199415"/>
    </source>
</evidence>
<dbReference type="EMBL" id="FNCE01000002">
    <property type="protein sequence ID" value="SDF82825.1"/>
    <property type="molecule type" value="Genomic_DNA"/>
</dbReference>
<dbReference type="PANTHER" id="PTHR43747:SF4">
    <property type="entry name" value="FLAVIN-DEPENDENT TRYPTOPHAN HALOGENASE"/>
    <property type="match status" value="1"/>
</dbReference>
<dbReference type="RefSeq" id="WP_090019082.1">
    <property type="nucleotide sequence ID" value="NZ_FNCE01000002.1"/>
</dbReference>
<dbReference type="Gene3D" id="3.50.50.60">
    <property type="entry name" value="FAD/NAD(P)-binding domain"/>
    <property type="match status" value="1"/>
</dbReference>
<evidence type="ECO:0000256" key="2">
    <source>
        <dbReference type="PIRSR" id="PIRSR011396-2"/>
    </source>
</evidence>
<dbReference type="GO" id="GO:0000166">
    <property type="term" value="F:nucleotide binding"/>
    <property type="evidence" value="ECO:0007669"/>
    <property type="project" value="UniProtKB-KW"/>
</dbReference>
<dbReference type="GO" id="GO:0004497">
    <property type="term" value="F:monooxygenase activity"/>
    <property type="evidence" value="ECO:0007669"/>
    <property type="project" value="InterPro"/>
</dbReference>
<keyword evidence="2" id="KW-0547">Nucleotide-binding</keyword>
<dbReference type="InterPro" id="IPR006905">
    <property type="entry name" value="Flavin_halogenase"/>
</dbReference>
<reference evidence="3 4" key="1">
    <citation type="submission" date="2016-10" db="EMBL/GenBank/DDBJ databases">
        <authorList>
            <person name="de Groot N.N."/>
        </authorList>
    </citation>
    <scope>NUCLEOTIDE SEQUENCE [LARGE SCALE GENOMIC DNA]</scope>
    <source>
        <strain evidence="3 4">DSM 25584</strain>
    </source>
</reference>
<accession>A0A1G7P938</accession>
<keyword evidence="2" id="KW-0285">Flavoprotein</keyword>
<feature type="binding site" evidence="2">
    <location>
        <position position="82"/>
    </location>
    <ligand>
        <name>7-chloro-L-tryptophan</name>
        <dbReference type="ChEBI" id="CHEBI:58713"/>
    </ligand>
</feature>
<keyword evidence="4" id="KW-1185">Reference proteome</keyword>
<proteinExistence type="predicted"/>
<evidence type="ECO:0000256" key="1">
    <source>
        <dbReference type="PIRSR" id="PIRSR011396-1"/>
    </source>
</evidence>
<evidence type="ECO:0000313" key="3">
    <source>
        <dbReference type="EMBL" id="SDF82825.1"/>
    </source>
</evidence>
<dbReference type="Proteomes" id="UP000199415">
    <property type="component" value="Unassembled WGS sequence"/>
</dbReference>
<dbReference type="InterPro" id="IPR033856">
    <property type="entry name" value="Trp_halogen"/>
</dbReference>
<feature type="binding site" evidence="2">
    <location>
        <begin position="13"/>
        <end position="16"/>
    </location>
    <ligand>
        <name>FAD</name>
        <dbReference type="ChEBI" id="CHEBI:57692"/>
    </ligand>
</feature>
<dbReference type="SUPFAM" id="SSF51905">
    <property type="entry name" value="FAD/NAD(P)-binding domain"/>
    <property type="match status" value="1"/>
</dbReference>
<keyword evidence="2" id="KW-0274">FAD</keyword>
<protein>
    <submittedName>
        <fullName evidence="3">Tryptophan halogenase</fullName>
    </submittedName>
</protein>
<sequence>MADRIDAVTIVGGGIAGWLSAVMLDRFLNTGSDAPVRITVIESPSPDAPMAGEATLPSLPNLLRQLGISESEVFRRCHATFKLGVRYTGWDTDHRGKPLRYLVAHTAEPLCAGRPAALYHLAFGGGGPDFAQAALPASALIGMSRGPRTPADGEYGARAGYGYHLDPEAFAHLLWETAVQRGIEHVLADVAEVERDDAGNAAALRLADGGAVPVQLVFDTTGRIHRELGGAEVEAAPTPNDRVIAARMPAPRGAKKRPSMDVTALSAGWAWDFPLRNRIGAGYVFSAQHLSDEQARDELLALLGRGASEAGVQVRTLPARFGWLRRRWVGNCIALGPAAAAHEPLEATAVAGINRAVRWLMYYWPDRGDPGALRERYNGLMRQLDQEIADYTATHYRLSNRADTAYWQAVSGRVPVSAAHRANLDLWQTSLPGKDDVTRNALFQAGTYTMMLFGKGFYRGRALPKSRDLAERDWAEHRRKVEAAKAQMGRNLPDHDALLAATRGDRGQQVAGLTTLAGEQPAMP</sequence>
<feature type="binding site" evidence="2">
    <location>
        <position position="346"/>
    </location>
    <ligand>
        <name>L-tryptophan</name>
        <dbReference type="ChEBI" id="CHEBI:57912"/>
    </ligand>
</feature>
<dbReference type="PIRSF" id="PIRSF011396">
    <property type="entry name" value="Trp_halogenase"/>
    <property type="match status" value="1"/>
</dbReference>
<dbReference type="AlphaFoldDB" id="A0A1G7P938"/>
<dbReference type="InterPro" id="IPR050816">
    <property type="entry name" value="Flavin-dep_Halogenase_NPB"/>
</dbReference>
<dbReference type="OrthoDB" id="7310065at2"/>
<name>A0A1G7P938_9PROT</name>
<gene>
    <name evidence="3" type="ORF">SAMN05216241_102481</name>
</gene>
<dbReference type="PANTHER" id="PTHR43747">
    <property type="entry name" value="FAD-BINDING PROTEIN"/>
    <property type="match status" value="1"/>
</dbReference>
<dbReference type="STRING" id="1082479.SAMN05216241_102481"/>
<organism evidence="3 4">
    <name type="scientific">Limimonas halophila</name>
    <dbReference type="NCBI Taxonomy" id="1082479"/>
    <lineage>
        <taxon>Bacteria</taxon>
        <taxon>Pseudomonadati</taxon>
        <taxon>Pseudomonadota</taxon>
        <taxon>Alphaproteobacteria</taxon>
        <taxon>Rhodospirillales</taxon>
        <taxon>Rhodovibrionaceae</taxon>
        <taxon>Limimonas</taxon>
    </lineage>
</organism>
<feature type="binding site" evidence="2">
    <location>
        <position position="190"/>
    </location>
    <ligand>
        <name>FAD</name>
        <dbReference type="ChEBI" id="CHEBI:57692"/>
    </ligand>
</feature>
<dbReference type="Pfam" id="PF04820">
    <property type="entry name" value="Trp_halogenase"/>
    <property type="match status" value="1"/>
</dbReference>
<feature type="active site" evidence="1">
    <location>
        <position position="82"/>
    </location>
</feature>